<dbReference type="PANTHER" id="PTHR45947">
    <property type="entry name" value="SULFOQUINOVOSYL TRANSFERASE SQD2"/>
    <property type="match status" value="1"/>
</dbReference>
<dbReference type="Proteomes" id="UP001237780">
    <property type="component" value="Unassembled WGS sequence"/>
</dbReference>
<evidence type="ECO:0000313" key="2">
    <source>
        <dbReference type="EMBL" id="MDQ0999426.1"/>
    </source>
</evidence>
<organism evidence="2 3">
    <name type="scientific">Phyllobacterium ifriqiyense</name>
    <dbReference type="NCBI Taxonomy" id="314238"/>
    <lineage>
        <taxon>Bacteria</taxon>
        <taxon>Pseudomonadati</taxon>
        <taxon>Pseudomonadota</taxon>
        <taxon>Alphaproteobacteria</taxon>
        <taxon>Hyphomicrobiales</taxon>
        <taxon>Phyllobacteriaceae</taxon>
        <taxon>Phyllobacterium</taxon>
    </lineage>
</organism>
<dbReference type="InterPro" id="IPR050194">
    <property type="entry name" value="Glycosyltransferase_grp1"/>
</dbReference>
<comment type="caution">
    <text evidence="2">The sequence shown here is derived from an EMBL/GenBank/DDBJ whole genome shotgun (WGS) entry which is preliminary data.</text>
</comment>
<dbReference type="Pfam" id="PF13439">
    <property type="entry name" value="Glyco_transf_4"/>
    <property type="match status" value="1"/>
</dbReference>
<sequence>MQRDEIKRLVIVSDAWHPQVNGVVRTLTKVREQMEARGFEVTIISPADYHSVPCPTYPEIRLALTLPSAVKARIEAIQPAYVHIATEGPLGMMARRTCIKNNWRFTTSFHTRFPEYLRKRLPVPLSWSYGWLRRFHNAAESCLVPTQSIHDELIVRGFETLKVWTRGVDRELFRPQPDVDLHLQRPVFICVGRVAIEKNLEAFLSLDLPGTKLIVGNGPDLENLKRKYPKAVFAGKHEGEALARFYAGADVFVFPSRTDTFGLVLLEAIASGLPVAAYPVPGSKDVINATGAGVLSEDLGEAALAALAMGRVDPEATLQGFSWEACADIFESILTRIGVSREVPGHTVKSRQTISAR</sequence>
<dbReference type="SUPFAM" id="SSF53756">
    <property type="entry name" value="UDP-Glycosyltransferase/glycogen phosphorylase"/>
    <property type="match status" value="1"/>
</dbReference>
<dbReference type="PANTHER" id="PTHR45947:SF3">
    <property type="entry name" value="SULFOQUINOVOSYL TRANSFERASE SQD2"/>
    <property type="match status" value="1"/>
</dbReference>
<dbReference type="Gene3D" id="3.40.50.2000">
    <property type="entry name" value="Glycogen Phosphorylase B"/>
    <property type="match status" value="2"/>
</dbReference>
<evidence type="ECO:0000313" key="3">
    <source>
        <dbReference type="Proteomes" id="UP001237780"/>
    </source>
</evidence>
<feature type="domain" description="Glycosyltransferase subfamily 4-like N-terminal" evidence="1">
    <location>
        <begin position="20"/>
        <end position="171"/>
    </location>
</feature>
<name>A0ABU0SG18_9HYPH</name>
<dbReference type="RefSeq" id="WP_115052754.1">
    <property type="nucleotide sequence ID" value="NZ_JAUSZT010000003.1"/>
</dbReference>
<dbReference type="InterPro" id="IPR028098">
    <property type="entry name" value="Glyco_trans_4-like_N"/>
</dbReference>
<protein>
    <submittedName>
        <fullName evidence="2">Glycosyltransferase involved in cell wall biosynthesis</fullName>
    </submittedName>
</protein>
<accession>A0ABU0SG18</accession>
<dbReference type="Pfam" id="PF13692">
    <property type="entry name" value="Glyco_trans_1_4"/>
    <property type="match status" value="1"/>
</dbReference>
<dbReference type="EMBL" id="JAUSZT010000003">
    <property type="protein sequence ID" value="MDQ0999426.1"/>
    <property type="molecule type" value="Genomic_DNA"/>
</dbReference>
<keyword evidence="3" id="KW-1185">Reference proteome</keyword>
<dbReference type="CDD" id="cd03814">
    <property type="entry name" value="GT4-like"/>
    <property type="match status" value="1"/>
</dbReference>
<proteinExistence type="predicted"/>
<reference evidence="2 3" key="1">
    <citation type="submission" date="2023-07" db="EMBL/GenBank/DDBJ databases">
        <title>Comparative genomics of wheat-associated soil bacteria to identify genetic determinants of phenazine resistance.</title>
        <authorList>
            <person name="Mouncey N."/>
        </authorList>
    </citation>
    <scope>NUCLEOTIDE SEQUENCE [LARGE SCALE GENOMIC DNA]</scope>
    <source>
        <strain evidence="2 3">W4I11</strain>
    </source>
</reference>
<evidence type="ECO:0000259" key="1">
    <source>
        <dbReference type="Pfam" id="PF13439"/>
    </source>
</evidence>
<gene>
    <name evidence="2" type="ORF">QFZ34_004608</name>
</gene>